<organism evidence="3 4">
    <name type="scientific">Panacagrimonas perspica</name>
    <dbReference type="NCBI Taxonomy" id="381431"/>
    <lineage>
        <taxon>Bacteria</taxon>
        <taxon>Pseudomonadati</taxon>
        <taxon>Pseudomonadota</taxon>
        <taxon>Gammaproteobacteria</taxon>
        <taxon>Nevskiales</taxon>
        <taxon>Nevskiaceae</taxon>
        <taxon>Panacagrimonas</taxon>
    </lineage>
</organism>
<dbReference type="InterPro" id="IPR055493">
    <property type="entry name" value="DUF7065"/>
</dbReference>
<evidence type="ECO:0000259" key="1">
    <source>
        <dbReference type="Pfam" id="PF23212"/>
    </source>
</evidence>
<sequence>MITARDIDYHHCNEVDHEWAETNFFGFYIPEERLLGSIYTVARAGTGACASEFIVYRGLSQDRMNVVHYDVQEHLPLPKSLADYRLPNGMQVRAVNAPRDYRIEYTGREGTELKLDYTGLMEPFDIHDASQNARAAKTDSARAAGSSFGEAYKGHFDQTSHATGSLKLGGRTFAIDCIDTMDHSWGPRPEYGMKSQCWLHGHFGPDLVVHLILSFKPWAAREQQYELAHGYVLRDGAVHAVTRATVVADRVNLQGIAMSVDVTDCTGRSVSMRGGAIAGGAWPAYLTLHTHNTLHQWTTDSGQLGYGVVQENWPMDKIAARNLAAMLGTPA</sequence>
<evidence type="ECO:0000313" key="4">
    <source>
        <dbReference type="Proteomes" id="UP000295341"/>
    </source>
</evidence>
<reference evidence="3 4" key="1">
    <citation type="submission" date="2019-03" db="EMBL/GenBank/DDBJ databases">
        <title>Genomic Encyclopedia of Type Strains, Phase IV (KMG-IV): sequencing the most valuable type-strain genomes for metagenomic binning, comparative biology and taxonomic classification.</title>
        <authorList>
            <person name="Goeker M."/>
        </authorList>
    </citation>
    <scope>NUCLEOTIDE SEQUENCE [LARGE SCALE GENOMIC DNA]</scope>
    <source>
        <strain evidence="3 4">DSM 26377</strain>
    </source>
</reference>
<keyword evidence="4" id="KW-1185">Reference proteome</keyword>
<dbReference type="Proteomes" id="UP000295341">
    <property type="component" value="Unassembled WGS sequence"/>
</dbReference>
<comment type="caution">
    <text evidence="3">The sequence shown here is derived from an EMBL/GenBank/DDBJ whole genome shotgun (WGS) entry which is preliminary data.</text>
</comment>
<dbReference type="InterPro" id="IPR055492">
    <property type="entry name" value="DUF7064"/>
</dbReference>
<gene>
    <name evidence="3" type="ORF">DFR24_4052</name>
</gene>
<feature type="domain" description="DUF7065" evidence="2">
    <location>
        <begin position="139"/>
        <end position="188"/>
    </location>
</feature>
<evidence type="ECO:0000259" key="2">
    <source>
        <dbReference type="Pfam" id="PF23213"/>
    </source>
</evidence>
<accession>A0A4S3K7P5</accession>
<feature type="domain" description="DUF7064" evidence="1">
    <location>
        <begin position="193"/>
        <end position="314"/>
    </location>
</feature>
<dbReference type="EMBL" id="SOBT01000011">
    <property type="protein sequence ID" value="TDU25610.1"/>
    <property type="molecule type" value="Genomic_DNA"/>
</dbReference>
<name>A0A4S3K7P5_9GAMM</name>
<proteinExistence type="predicted"/>
<dbReference type="Pfam" id="PF23213">
    <property type="entry name" value="DUF7065"/>
    <property type="match status" value="1"/>
</dbReference>
<dbReference type="RefSeq" id="WP_162851335.1">
    <property type="nucleotide sequence ID" value="NZ_MWIN01000008.1"/>
</dbReference>
<protein>
    <submittedName>
        <fullName evidence="3">Uncharacterized protein</fullName>
    </submittedName>
</protein>
<evidence type="ECO:0000313" key="3">
    <source>
        <dbReference type="EMBL" id="TDU25610.1"/>
    </source>
</evidence>
<dbReference type="Pfam" id="PF23212">
    <property type="entry name" value="DUF7064"/>
    <property type="match status" value="1"/>
</dbReference>
<dbReference type="AlphaFoldDB" id="A0A4S3K7P5"/>